<keyword evidence="2" id="KW-0812">Transmembrane</keyword>
<feature type="region of interest" description="Disordered" evidence="1">
    <location>
        <begin position="75"/>
        <end position="103"/>
    </location>
</feature>
<reference evidence="3" key="1">
    <citation type="journal article" date="2020" name="Stud. Mycol.">
        <title>101 Dothideomycetes genomes: a test case for predicting lifestyles and emergence of pathogens.</title>
        <authorList>
            <person name="Haridas S."/>
            <person name="Albert R."/>
            <person name="Binder M."/>
            <person name="Bloem J."/>
            <person name="Labutti K."/>
            <person name="Salamov A."/>
            <person name="Andreopoulos B."/>
            <person name="Baker S."/>
            <person name="Barry K."/>
            <person name="Bills G."/>
            <person name="Bluhm B."/>
            <person name="Cannon C."/>
            <person name="Castanera R."/>
            <person name="Culley D."/>
            <person name="Daum C."/>
            <person name="Ezra D."/>
            <person name="Gonzalez J."/>
            <person name="Henrissat B."/>
            <person name="Kuo A."/>
            <person name="Liang C."/>
            <person name="Lipzen A."/>
            <person name="Lutzoni F."/>
            <person name="Magnuson J."/>
            <person name="Mondo S."/>
            <person name="Nolan M."/>
            <person name="Ohm R."/>
            <person name="Pangilinan J."/>
            <person name="Park H.-J."/>
            <person name="Ramirez L."/>
            <person name="Alfaro M."/>
            <person name="Sun H."/>
            <person name="Tritt A."/>
            <person name="Yoshinaga Y."/>
            <person name="Zwiers L.-H."/>
            <person name="Turgeon B."/>
            <person name="Goodwin S."/>
            <person name="Spatafora J."/>
            <person name="Crous P."/>
            <person name="Grigoriev I."/>
        </authorList>
    </citation>
    <scope>NUCLEOTIDE SEQUENCE</scope>
    <source>
        <strain evidence="3">CBS 133067</strain>
    </source>
</reference>
<feature type="region of interest" description="Disordered" evidence="1">
    <location>
        <begin position="263"/>
        <end position="293"/>
    </location>
</feature>
<evidence type="ECO:0000313" key="3">
    <source>
        <dbReference type="EMBL" id="KAF2097129.1"/>
    </source>
</evidence>
<keyword evidence="4" id="KW-1185">Reference proteome</keyword>
<feature type="region of interest" description="Disordered" evidence="1">
    <location>
        <begin position="371"/>
        <end position="433"/>
    </location>
</feature>
<feature type="compositionally biased region" description="Basic and acidic residues" evidence="1">
    <location>
        <begin position="422"/>
        <end position="433"/>
    </location>
</feature>
<gene>
    <name evidence="3" type="ORF">NA57DRAFT_57731</name>
</gene>
<protein>
    <submittedName>
        <fullName evidence="3">Uncharacterized protein</fullName>
    </submittedName>
</protein>
<proteinExistence type="predicted"/>
<evidence type="ECO:0000313" key="4">
    <source>
        <dbReference type="Proteomes" id="UP000799772"/>
    </source>
</evidence>
<sequence length="433" mass="47206">MVLEYFTFRKSKGKATEDAQADGAKSPVMNEEDEQFLEKITSESAAPANPENPTIILDNGSKVKGKDAQVALMAGADQIPLPASPREGGAAGDGDGKSKEQRNYWSYMPTIPRTSVDWAPYIPSLPRGRSDKQKAAADLASAAEVIKAGQEPDLPEDEEKKEQEDLSAVLDQLNISATTKRTFSLSKESQKLMEDFTQILKDVVNGVPTAYDDLEKFITGREKEISHMFKNLPPWLQTLVKSLPAKMSTTLAPELMAAASEKPGADGKARMNLDPNVKVGSSEPSVPFQRKKKAKKSRIPTLKSLIAQDGAVAGMLRSILNFLKLRFPAFISGTNILLSVAVFLLLFVFWYCHKRGRETRLESERLAASQASLDEEGDGELSAEATDVEDSTVLEKDDNDEEVDAKSTASVQGTPPVLAQPDPKEVPLPDDKV</sequence>
<dbReference type="AlphaFoldDB" id="A0A9P4IDQ1"/>
<keyword evidence="2" id="KW-0472">Membrane</keyword>
<feature type="compositionally biased region" description="Acidic residues" evidence="1">
    <location>
        <begin position="373"/>
        <end position="403"/>
    </location>
</feature>
<evidence type="ECO:0000256" key="2">
    <source>
        <dbReference type="SAM" id="Phobius"/>
    </source>
</evidence>
<accession>A0A9P4IDQ1</accession>
<feature type="transmembrane region" description="Helical" evidence="2">
    <location>
        <begin position="329"/>
        <end position="352"/>
    </location>
</feature>
<comment type="caution">
    <text evidence="3">The sequence shown here is derived from an EMBL/GenBank/DDBJ whole genome shotgun (WGS) entry which is preliminary data.</text>
</comment>
<evidence type="ECO:0000256" key="1">
    <source>
        <dbReference type="SAM" id="MobiDB-lite"/>
    </source>
</evidence>
<dbReference type="OrthoDB" id="5398191at2759"/>
<feature type="region of interest" description="Disordered" evidence="1">
    <location>
        <begin position="11"/>
        <end position="61"/>
    </location>
</feature>
<dbReference type="EMBL" id="ML978128">
    <property type="protein sequence ID" value="KAF2097129.1"/>
    <property type="molecule type" value="Genomic_DNA"/>
</dbReference>
<dbReference type="Proteomes" id="UP000799772">
    <property type="component" value="Unassembled WGS sequence"/>
</dbReference>
<organism evidence="3 4">
    <name type="scientific">Rhizodiscina lignyota</name>
    <dbReference type="NCBI Taxonomy" id="1504668"/>
    <lineage>
        <taxon>Eukaryota</taxon>
        <taxon>Fungi</taxon>
        <taxon>Dikarya</taxon>
        <taxon>Ascomycota</taxon>
        <taxon>Pezizomycotina</taxon>
        <taxon>Dothideomycetes</taxon>
        <taxon>Pleosporomycetidae</taxon>
        <taxon>Aulographales</taxon>
        <taxon>Rhizodiscinaceae</taxon>
        <taxon>Rhizodiscina</taxon>
    </lineage>
</organism>
<keyword evidence="2" id="KW-1133">Transmembrane helix</keyword>
<name>A0A9P4IDQ1_9PEZI</name>